<keyword evidence="4" id="KW-1185">Reference proteome</keyword>
<evidence type="ECO:0000256" key="1">
    <source>
        <dbReference type="SAM" id="MobiDB-lite"/>
    </source>
</evidence>
<dbReference type="EMBL" id="JBHRTL010000006">
    <property type="protein sequence ID" value="MFC3155287.1"/>
    <property type="molecule type" value="Genomic_DNA"/>
</dbReference>
<feature type="transmembrane region" description="Helical" evidence="2">
    <location>
        <begin position="39"/>
        <end position="58"/>
    </location>
</feature>
<keyword evidence="2" id="KW-1133">Transmembrane helix</keyword>
<reference evidence="4" key="1">
    <citation type="journal article" date="2019" name="Int. J. Syst. Evol. Microbiol.">
        <title>The Global Catalogue of Microorganisms (GCM) 10K type strain sequencing project: providing services to taxonomists for standard genome sequencing and annotation.</title>
        <authorList>
            <consortium name="The Broad Institute Genomics Platform"/>
            <consortium name="The Broad Institute Genome Sequencing Center for Infectious Disease"/>
            <person name="Wu L."/>
            <person name="Ma J."/>
        </authorList>
    </citation>
    <scope>NUCLEOTIDE SEQUENCE [LARGE SCALE GENOMIC DNA]</scope>
    <source>
        <strain evidence="4">KCTC 52141</strain>
    </source>
</reference>
<accession>A0ABV7HUF6</accession>
<organism evidence="3 4">
    <name type="scientific">Gilvimarinus japonicus</name>
    <dbReference type="NCBI Taxonomy" id="1796469"/>
    <lineage>
        <taxon>Bacteria</taxon>
        <taxon>Pseudomonadati</taxon>
        <taxon>Pseudomonadota</taxon>
        <taxon>Gammaproteobacteria</taxon>
        <taxon>Cellvibrionales</taxon>
        <taxon>Cellvibrionaceae</taxon>
        <taxon>Gilvimarinus</taxon>
    </lineage>
</organism>
<comment type="caution">
    <text evidence="3">The sequence shown here is derived from an EMBL/GenBank/DDBJ whole genome shotgun (WGS) entry which is preliminary data.</text>
</comment>
<keyword evidence="2" id="KW-0472">Membrane</keyword>
<gene>
    <name evidence="3" type="ORF">ACFOEB_08745</name>
</gene>
<evidence type="ECO:0000256" key="2">
    <source>
        <dbReference type="SAM" id="Phobius"/>
    </source>
</evidence>
<dbReference type="RefSeq" id="WP_382415924.1">
    <property type="nucleotide sequence ID" value="NZ_AP031500.1"/>
</dbReference>
<evidence type="ECO:0000313" key="3">
    <source>
        <dbReference type="EMBL" id="MFC3155287.1"/>
    </source>
</evidence>
<proteinExistence type="predicted"/>
<feature type="region of interest" description="Disordered" evidence="1">
    <location>
        <begin position="220"/>
        <end position="245"/>
    </location>
</feature>
<evidence type="ECO:0008006" key="5">
    <source>
        <dbReference type="Google" id="ProtNLM"/>
    </source>
</evidence>
<keyword evidence="2" id="KW-0812">Transmembrane</keyword>
<name>A0ABV7HUF6_9GAMM</name>
<dbReference type="Proteomes" id="UP001595548">
    <property type="component" value="Unassembled WGS sequence"/>
</dbReference>
<feature type="transmembrane region" description="Helical" evidence="2">
    <location>
        <begin position="70"/>
        <end position="88"/>
    </location>
</feature>
<evidence type="ECO:0000313" key="4">
    <source>
        <dbReference type="Proteomes" id="UP001595548"/>
    </source>
</evidence>
<protein>
    <recommendedName>
        <fullName evidence="5">MarR family transcriptional regulator</fullName>
    </recommendedName>
</protein>
<sequence length="328" mass="35827">MTNTIYKSTWLAAALLTVLCLALPSYQWATLSAVPLVQLLAGASALALSICKITFYPIAVDNWRSQRPVLAIVFFATASIALFFSVSATKNLIQDSAITKQHGQTVNSYAHQQAVNTVNNINNAIGLLNDAMRRDIEAGYRARAIEQQEKLAGLMAQRSVAIAEVKNLSQARPSGTQSTFLQNLSLGTTKNSIQLSGATGAAIALHLGCVLSILALSQRRAPQPPPQSEINTTQRSRADKKRRKKEEQIEMWAAAPKTPTLAELTIDQRHLYQAIKNGDHGATPVLRNIINDRVIKGGHKRVSPVFERLVQDGILERKGRAYILTEGQ</sequence>